<dbReference type="PANTHER" id="PTHR12598">
    <property type="entry name" value="COPPER HOMEOSTASIS PROTEIN CUTC"/>
    <property type="match status" value="1"/>
</dbReference>
<proteinExistence type="inferred from homology"/>
<dbReference type="Pfam" id="PF03932">
    <property type="entry name" value="CutC"/>
    <property type="match status" value="1"/>
</dbReference>
<sequence>MRRSLFSLQNMMPKSQIDAQHLKLEVCVDTASGLGAAQTGTDTIELCSALEIGGLTPSAGLIERARSSRVDVHAMIRPRAGDFTYNDAEMEQMLHDIACVRRAGLSGIVIGAIKNGALDLPNLQRMVEAAKDLSLTLHRAIDCLDDPFEAMDQVVDLGFKRILTSGGAPRAVDGGERLRRLVAHAGELIEIVVGSGVSAGNVSMLARETGATSFHASCSTAVVADALSTKFGFATPGLRETDAAKISEMRATLDALVS</sequence>
<protein>
    <recommendedName>
        <fullName evidence="2">PF03932 family protein CutC</fullName>
    </recommendedName>
</protein>
<comment type="caution">
    <text evidence="3">The sequence shown here is derived from an EMBL/GenBank/DDBJ whole genome shotgun (WGS) entry which is preliminary data.</text>
</comment>
<dbReference type="InterPro" id="IPR005627">
    <property type="entry name" value="CutC-like"/>
</dbReference>
<dbReference type="Proteomes" id="UP001208041">
    <property type="component" value="Unassembled WGS sequence"/>
</dbReference>
<dbReference type="InterPro" id="IPR036822">
    <property type="entry name" value="CutC-like_dom_sf"/>
</dbReference>
<evidence type="ECO:0000313" key="3">
    <source>
        <dbReference type="EMBL" id="MCV6824785.1"/>
    </source>
</evidence>
<dbReference type="EMBL" id="JAOYFC010000002">
    <property type="protein sequence ID" value="MCV6824785.1"/>
    <property type="molecule type" value="Genomic_DNA"/>
</dbReference>
<dbReference type="GO" id="GO:0005737">
    <property type="term" value="C:cytoplasm"/>
    <property type="evidence" value="ECO:0007669"/>
    <property type="project" value="UniProtKB-SubCell"/>
</dbReference>
<reference evidence="3" key="1">
    <citation type="submission" date="2022-10" db="EMBL/GenBank/DDBJ databases">
        <authorList>
            <person name="Yue Y."/>
        </authorList>
    </citation>
    <scope>NUCLEOTIDE SEQUENCE</scope>
    <source>
        <strain evidence="3">Z654</strain>
    </source>
</reference>
<keyword evidence="2" id="KW-0963">Cytoplasm</keyword>
<gene>
    <name evidence="2" type="primary">cutC</name>
    <name evidence="3" type="ORF">OH136_09480</name>
</gene>
<keyword evidence="4" id="KW-1185">Reference proteome</keyword>
<dbReference type="SUPFAM" id="SSF110395">
    <property type="entry name" value="CutC-like"/>
    <property type="match status" value="1"/>
</dbReference>
<dbReference type="HAMAP" id="MF_00795">
    <property type="entry name" value="CutC"/>
    <property type="match status" value="1"/>
</dbReference>
<dbReference type="Gene3D" id="3.20.20.380">
    <property type="entry name" value="Copper homeostasis (CutC) domain"/>
    <property type="match status" value="1"/>
</dbReference>
<evidence type="ECO:0000256" key="2">
    <source>
        <dbReference type="HAMAP-Rule" id="MF_00795"/>
    </source>
</evidence>
<dbReference type="AlphaFoldDB" id="A0AAE3IZ71"/>
<dbReference type="GO" id="GO:0005507">
    <property type="term" value="F:copper ion binding"/>
    <property type="evidence" value="ECO:0007669"/>
    <property type="project" value="TreeGrafter"/>
</dbReference>
<accession>A0AAE3IZ71</accession>
<comment type="caution">
    <text evidence="2">Once thought to be involved in copper homeostasis, experiments in E.coli have shown this is not the case.</text>
</comment>
<comment type="similarity">
    <text evidence="1 2">Belongs to the CutC family.</text>
</comment>
<evidence type="ECO:0000256" key="1">
    <source>
        <dbReference type="ARBA" id="ARBA00007768"/>
    </source>
</evidence>
<evidence type="ECO:0000313" key="4">
    <source>
        <dbReference type="Proteomes" id="UP001208041"/>
    </source>
</evidence>
<name>A0AAE3IZ71_9RHOB</name>
<organism evidence="3 4">
    <name type="scientific">Halocynthiibacter halioticoli</name>
    <dbReference type="NCBI Taxonomy" id="2986804"/>
    <lineage>
        <taxon>Bacteria</taxon>
        <taxon>Pseudomonadati</taxon>
        <taxon>Pseudomonadota</taxon>
        <taxon>Alphaproteobacteria</taxon>
        <taxon>Rhodobacterales</taxon>
        <taxon>Paracoccaceae</taxon>
        <taxon>Halocynthiibacter</taxon>
    </lineage>
</organism>
<comment type="subcellular location">
    <subcellularLocation>
        <location evidence="2">Cytoplasm</location>
    </subcellularLocation>
</comment>
<dbReference type="RefSeq" id="WP_263953637.1">
    <property type="nucleotide sequence ID" value="NZ_JAOYFC010000002.1"/>
</dbReference>
<dbReference type="PANTHER" id="PTHR12598:SF0">
    <property type="entry name" value="COPPER HOMEOSTASIS PROTEIN CUTC HOMOLOG"/>
    <property type="match status" value="1"/>
</dbReference>